<feature type="region of interest" description="Disordered" evidence="1">
    <location>
        <begin position="99"/>
        <end position="123"/>
    </location>
</feature>
<organism evidence="3 4">
    <name type="scientific">Riccia sorocarpa</name>
    <dbReference type="NCBI Taxonomy" id="122646"/>
    <lineage>
        <taxon>Eukaryota</taxon>
        <taxon>Viridiplantae</taxon>
        <taxon>Streptophyta</taxon>
        <taxon>Embryophyta</taxon>
        <taxon>Marchantiophyta</taxon>
        <taxon>Marchantiopsida</taxon>
        <taxon>Marchantiidae</taxon>
        <taxon>Marchantiales</taxon>
        <taxon>Ricciaceae</taxon>
        <taxon>Riccia</taxon>
    </lineage>
</organism>
<feature type="compositionally biased region" description="Polar residues" evidence="1">
    <location>
        <begin position="112"/>
        <end position="123"/>
    </location>
</feature>
<keyword evidence="4" id="KW-1185">Reference proteome</keyword>
<feature type="domain" description="PhoD-like phosphatase metallophosphatase" evidence="2">
    <location>
        <begin position="180"/>
        <end position="510"/>
    </location>
</feature>
<comment type="caution">
    <text evidence="3">The sequence shown here is derived from an EMBL/GenBank/DDBJ whole genome shotgun (WGS) entry which is preliminary data.</text>
</comment>
<dbReference type="PANTHER" id="PTHR37031">
    <property type="entry name" value="METALLOPHOSPHATASE BINDING DOMAIN PROTEIN"/>
    <property type="match status" value="1"/>
</dbReference>
<evidence type="ECO:0000313" key="4">
    <source>
        <dbReference type="Proteomes" id="UP001633002"/>
    </source>
</evidence>
<feature type="region of interest" description="Disordered" evidence="1">
    <location>
        <begin position="1"/>
        <end position="32"/>
    </location>
</feature>
<dbReference type="CDD" id="cd07389">
    <property type="entry name" value="MPP_PhoD"/>
    <property type="match status" value="1"/>
</dbReference>
<sequence length="600" mass="67840">MGDSSSEAEIGHGKGTNSQWSTRARGAKRHAQMSFVSTVERIMSFSRRSSSSDLRSILTHSGQVSVTVGPVIGKVTESSARILLEVGEAGNIAMQLEEEKAQAEDSAAAPANRTSEQNGNSTVKTGATVTRFLEAGRPAIFVFNDLKPGTRYVVRLTGCCRPVQSSFKTFPKDNPSSLNFAVISCNKIFITEKEIPFHSDLWAHLERLIKQKKIDMCLHLGDQIYGDGDKLLDAGAEPSDWSDCFRKSCSLLSTYSKDRWVEHYNTVCEYYREVYRRTWHHLPTAYCLANCPNLMIYDDHEVRDNWGDLEQDWEKETSDFFIARCAWRAYLEYQRQLHEDVDFTNLSAITKDYHMHLTAGVGIMFLDIRGSRTFHRVEDSEHPYLGSDQWREIDQALSAGGLFERAKVLLLCTPAPLVFLDHNFTDAASNVPRLVDFKGHWSAAKHYDEQKRMISTIFGWRAASKDREVLVLGGDVHCGGHSKIVLERTEAIQQLTTSAIANHPLPKTAYYLLRAAGTLTPAAGRNYAFYHYNWTRSRNYGLVQIKYPPHEETSTRPEVISQLIKGKFMMGCIEGRKVSTYDEENHVVCGSLFRPVLKCF</sequence>
<protein>
    <recommendedName>
        <fullName evidence="2">PhoD-like phosphatase metallophosphatase domain-containing protein</fullName>
    </recommendedName>
</protein>
<evidence type="ECO:0000313" key="3">
    <source>
        <dbReference type="EMBL" id="KAL3694289.1"/>
    </source>
</evidence>
<name>A0ABD3HVD7_9MARC</name>
<dbReference type="Gene3D" id="3.60.21.70">
    <property type="entry name" value="PhoD-like phosphatase"/>
    <property type="match status" value="1"/>
</dbReference>
<evidence type="ECO:0000259" key="2">
    <source>
        <dbReference type="Pfam" id="PF09423"/>
    </source>
</evidence>
<dbReference type="AlphaFoldDB" id="A0ABD3HVD7"/>
<dbReference type="Pfam" id="PF09423">
    <property type="entry name" value="PhoD"/>
    <property type="match status" value="1"/>
</dbReference>
<dbReference type="InterPro" id="IPR018946">
    <property type="entry name" value="PhoD-like_MPP"/>
</dbReference>
<gene>
    <name evidence="3" type="ORF">R1sor_007940</name>
</gene>
<dbReference type="SUPFAM" id="SSF56300">
    <property type="entry name" value="Metallo-dependent phosphatases"/>
    <property type="match status" value="1"/>
</dbReference>
<proteinExistence type="predicted"/>
<reference evidence="3 4" key="1">
    <citation type="submission" date="2024-09" db="EMBL/GenBank/DDBJ databases">
        <title>Chromosome-scale assembly of Riccia sorocarpa.</title>
        <authorList>
            <person name="Paukszto L."/>
        </authorList>
    </citation>
    <scope>NUCLEOTIDE SEQUENCE [LARGE SCALE GENOMIC DNA]</scope>
    <source>
        <strain evidence="3">LP-2024</strain>
        <tissue evidence="3">Aerial parts of the thallus</tissue>
    </source>
</reference>
<dbReference type="EMBL" id="JBJQOH010000003">
    <property type="protein sequence ID" value="KAL3694289.1"/>
    <property type="molecule type" value="Genomic_DNA"/>
</dbReference>
<dbReference type="PANTHER" id="PTHR37031:SF2">
    <property type="entry name" value="PHOD-LIKE PHOSPHATASE METALLOPHOSPHATASE DOMAIN-CONTAINING PROTEIN"/>
    <property type="match status" value="1"/>
</dbReference>
<evidence type="ECO:0000256" key="1">
    <source>
        <dbReference type="SAM" id="MobiDB-lite"/>
    </source>
</evidence>
<accession>A0ABD3HVD7</accession>
<dbReference type="InterPro" id="IPR038607">
    <property type="entry name" value="PhoD-like_sf"/>
</dbReference>
<dbReference type="Proteomes" id="UP001633002">
    <property type="component" value="Unassembled WGS sequence"/>
</dbReference>
<dbReference type="InterPro" id="IPR029052">
    <property type="entry name" value="Metallo-depent_PP-like"/>
</dbReference>